<proteinExistence type="predicted"/>
<evidence type="ECO:0000313" key="2">
    <source>
        <dbReference type="EMBL" id="KAJ5146618.1"/>
    </source>
</evidence>
<evidence type="ECO:0000256" key="1">
    <source>
        <dbReference type="SAM" id="MobiDB-lite"/>
    </source>
</evidence>
<evidence type="ECO:0000313" key="3">
    <source>
        <dbReference type="Proteomes" id="UP001149079"/>
    </source>
</evidence>
<feature type="region of interest" description="Disordered" evidence="1">
    <location>
        <begin position="1"/>
        <end position="24"/>
    </location>
</feature>
<dbReference type="AlphaFoldDB" id="A0A9W9LC83"/>
<dbReference type="GeneID" id="81401096"/>
<name>A0A9W9LC83_9EURO</name>
<dbReference type="EMBL" id="JAPQKL010000001">
    <property type="protein sequence ID" value="KAJ5146618.1"/>
    <property type="molecule type" value="Genomic_DNA"/>
</dbReference>
<dbReference type="RefSeq" id="XP_056527092.1">
    <property type="nucleotide sequence ID" value="XM_056661926.1"/>
</dbReference>
<sequence length="249" mass="28206">MSQNPACPSPPASRSQTAPHDLPNEYTYVTGLSDRERVDMVLQQMHGQHRWSLKTFICKLVTAQPEKHEKRARSTDYRAQKLFEAICEQDEVLDELRKISETVQSSGQSELVKIIRNELAQFDESGVGLGRFITDETVDQLLVPQLTSRGQSTAPHLWDLLVHIMMQQHPSARDTSQKYQGSIFMICMMLASAFAPQTCDKFLVMLGIHLPEFSHRSRDVCSWPSPAEQRPAAPRGAVLAFRRTIELTD</sequence>
<accession>A0A9W9LC83</accession>
<feature type="compositionally biased region" description="Polar residues" evidence="1">
    <location>
        <begin position="1"/>
        <end position="18"/>
    </location>
</feature>
<keyword evidence="3" id="KW-1185">Reference proteome</keyword>
<protein>
    <submittedName>
        <fullName evidence="2">Uncharacterized protein</fullName>
    </submittedName>
</protein>
<comment type="caution">
    <text evidence="2">The sequence shown here is derived from an EMBL/GenBank/DDBJ whole genome shotgun (WGS) entry which is preliminary data.</text>
</comment>
<gene>
    <name evidence="2" type="ORF">N7515_001182</name>
</gene>
<dbReference type="OrthoDB" id="3919880at2759"/>
<reference evidence="2" key="2">
    <citation type="journal article" date="2023" name="IMA Fungus">
        <title>Comparative genomic study of the Penicillium genus elucidates a diverse pangenome and 15 lateral gene transfer events.</title>
        <authorList>
            <person name="Petersen C."/>
            <person name="Sorensen T."/>
            <person name="Nielsen M.R."/>
            <person name="Sondergaard T.E."/>
            <person name="Sorensen J.L."/>
            <person name="Fitzpatrick D.A."/>
            <person name="Frisvad J.C."/>
            <person name="Nielsen K.L."/>
        </authorList>
    </citation>
    <scope>NUCLEOTIDE SEQUENCE</scope>
    <source>
        <strain evidence="2">IBT 22155</strain>
    </source>
</reference>
<reference evidence="2" key="1">
    <citation type="submission" date="2022-11" db="EMBL/GenBank/DDBJ databases">
        <authorList>
            <person name="Petersen C."/>
        </authorList>
    </citation>
    <scope>NUCLEOTIDE SEQUENCE</scope>
    <source>
        <strain evidence="2">IBT 22155</strain>
    </source>
</reference>
<dbReference type="Proteomes" id="UP001149079">
    <property type="component" value="Unassembled WGS sequence"/>
</dbReference>
<organism evidence="2 3">
    <name type="scientific">Penicillium bovifimosum</name>
    <dbReference type="NCBI Taxonomy" id="126998"/>
    <lineage>
        <taxon>Eukaryota</taxon>
        <taxon>Fungi</taxon>
        <taxon>Dikarya</taxon>
        <taxon>Ascomycota</taxon>
        <taxon>Pezizomycotina</taxon>
        <taxon>Eurotiomycetes</taxon>
        <taxon>Eurotiomycetidae</taxon>
        <taxon>Eurotiales</taxon>
        <taxon>Aspergillaceae</taxon>
        <taxon>Penicillium</taxon>
    </lineage>
</organism>